<dbReference type="InterPro" id="IPR001647">
    <property type="entry name" value="HTH_TetR"/>
</dbReference>
<protein>
    <submittedName>
        <fullName evidence="7">TetR/AcrR family transcriptional regulator</fullName>
    </submittedName>
</protein>
<dbReference type="PROSITE" id="PS50977">
    <property type="entry name" value="HTH_TETR_2"/>
    <property type="match status" value="1"/>
</dbReference>
<dbReference type="PANTHER" id="PTHR30055:SF175">
    <property type="entry name" value="HTH-TYPE TRANSCRIPTIONAL REPRESSOR KSTR2"/>
    <property type="match status" value="1"/>
</dbReference>
<sequence>MPSSPKVAQKVARRRQEIYAAAAELFGQGYRRASMRELAGRLGLSKATLYHYVSSKEELLVLLYAQVIAENTATMQQVMALGQPAVQTLREVLIRRTEQTASRQHLMRVFYEEELELPSAVSGPLWAERQHYEDTLVNLVQRAIDEGSIRPGVSARMTANTLLGAVNWTYRWYKPGGPLTAREFAEEVTDLLLTGLLIRR</sequence>
<dbReference type="PANTHER" id="PTHR30055">
    <property type="entry name" value="HTH-TYPE TRANSCRIPTIONAL REGULATOR RUTR"/>
    <property type="match status" value="1"/>
</dbReference>
<dbReference type="EMBL" id="JBHSWD010000002">
    <property type="protein sequence ID" value="MFC6592758.1"/>
    <property type="molecule type" value="Genomic_DNA"/>
</dbReference>
<dbReference type="Pfam" id="PF00440">
    <property type="entry name" value="TetR_N"/>
    <property type="match status" value="1"/>
</dbReference>
<evidence type="ECO:0000256" key="1">
    <source>
        <dbReference type="ARBA" id="ARBA00022491"/>
    </source>
</evidence>
<dbReference type="Gene3D" id="1.10.10.60">
    <property type="entry name" value="Homeodomain-like"/>
    <property type="match status" value="1"/>
</dbReference>
<dbReference type="Gene3D" id="1.10.357.10">
    <property type="entry name" value="Tetracycline Repressor, domain 2"/>
    <property type="match status" value="1"/>
</dbReference>
<dbReference type="InterPro" id="IPR009057">
    <property type="entry name" value="Homeodomain-like_sf"/>
</dbReference>
<keyword evidence="2" id="KW-0805">Transcription regulation</keyword>
<feature type="DNA-binding region" description="H-T-H motif" evidence="5">
    <location>
        <begin position="34"/>
        <end position="53"/>
    </location>
</feature>
<accession>A0ABW1YFH8</accession>
<evidence type="ECO:0000256" key="3">
    <source>
        <dbReference type="ARBA" id="ARBA00023125"/>
    </source>
</evidence>
<dbReference type="Pfam" id="PF17932">
    <property type="entry name" value="TetR_C_24"/>
    <property type="match status" value="1"/>
</dbReference>
<dbReference type="SUPFAM" id="SSF48498">
    <property type="entry name" value="Tetracyclin repressor-like, C-terminal domain"/>
    <property type="match status" value="1"/>
</dbReference>
<evidence type="ECO:0000256" key="5">
    <source>
        <dbReference type="PROSITE-ProRule" id="PRU00335"/>
    </source>
</evidence>
<reference evidence="8" key="1">
    <citation type="journal article" date="2019" name="Int. J. Syst. Evol. Microbiol.">
        <title>The Global Catalogue of Microorganisms (GCM) 10K type strain sequencing project: providing services to taxonomists for standard genome sequencing and annotation.</title>
        <authorList>
            <consortium name="The Broad Institute Genomics Platform"/>
            <consortium name="The Broad Institute Genome Sequencing Center for Infectious Disease"/>
            <person name="Wu L."/>
            <person name="Ma J."/>
        </authorList>
    </citation>
    <scope>NUCLEOTIDE SEQUENCE [LARGE SCALE GENOMIC DNA]</scope>
    <source>
        <strain evidence="8">CGMCC 1.15772</strain>
    </source>
</reference>
<organism evidence="7 8">
    <name type="scientific">Deinococcus lacus</name>
    <dbReference type="NCBI Taxonomy" id="392561"/>
    <lineage>
        <taxon>Bacteria</taxon>
        <taxon>Thermotogati</taxon>
        <taxon>Deinococcota</taxon>
        <taxon>Deinococci</taxon>
        <taxon>Deinococcales</taxon>
        <taxon>Deinococcaceae</taxon>
        <taxon>Deinococcus</taxon>
    </lineage>
</organism>
<dbReference type="PRINTS" id="PR00455">
    <property type="entry name" value="HTHTETR"/>
</dbReference>
<gene>
    <name evidence="7" type="ORF">ACFP81_12640</name>
</gene>
<dbReference type="InterPro" id="IPR050109">
    <property type="entry name" value="HTH-type_TetR-like_transc_reg"/>
</dbReference>
<dbReference type="SUPFAM" id="SSF46689">
    <property type="entry name" value="Homeodomain-like"/>
    <property type="match status" value="1"/>
</dbReference>
<keyword evidence="4" id="KW-0804">Transcription</keyword>
<dbReference type="PROSITE" id="PS01081">
    <property type="entry name" value="HTH_TETR_1"/>
    <property type="match status" value="1"/>
</dbReference>
<dbReference type="InterPro" id="IPR023772">
    <property type="entry name" value="DNA-bd_HTH_TetR-type_CS"/>
</dbReference>
<proteinExistence type="predicted"/>
<evidence type="ECO:0000313" key="7">
    <source>
        <dbReference type="EMBL" id="MFC6592758.1"/>
    </source>
</evidence>
<comment type="caution">
    <text evidence="7">The sequence shown here is derived from an EMBL/GenBank/DDBJ whole genome shotgun (WGS) entry which is preliminary data.</text>
</comment>
<dbReference type="Proteomes" id="UP001596297">
    <property type="component" value="Unassembled WGS sequence"/>
</dbReference>
<keyword evidence="3 5" id="KW-0238">DNA-binding</keyword>
<evidence type="ECO:0000259" key="6">
    <source>
        <dbReference type="PROSITE" id="PS50977"/>
    </source>
</evidence>
<keyword evidence="1" id="KW-0678">Repressor</keyword>
<keyword evidence="8" id="KW-1185">Reference proteome</keyword>
<name>A0ABW1YFH8_9DEIO</name>
<dbReference type="InterPro" id="IPR041490">
    <property type="entry name" value="KstR2_TetR_C"/>
</dbReference>
<dbReference type="InterPro" id="IPR036271">
    <property type="entry name" value="Tet_transcr_reg_TetR-rel_C_sf"/>
</dbReference>
<feature type="domain" description="HTH tetR-type" evidence="6">
    <location>
        <begin position="12"/>
        <end position="71"/>
    </location>
</feature>
<evidence type="ECO:0000256" key="4">
    <source>
        <dbReference type="ARBA" id="ARBA00023163"/>
    </source>
</evidence>
<evidence type="ECO:0000313" key="8">
    <source>
        <dbReference type="Proteomes" id="UP001596297"/>
    </source>
</evidence>
<dbReference type="RefSeq" id="WP_380083880.1">
    <property type="nucleotide sequence ID" value="NZ_JBHSWD010000002.1"/>
</dbReference>
<evidence type="ECO:0000256" key="2">
    <source>
        <dbReference type="ARBA" id="ARBA00023015"/>
    </source>
</evidence>